<dbReference type="GO" id="GO:0042147">
    <property type="term" value="P:retrograde transport, endosome to Golgi"/>
    <property type="evidence" value="ECO:0007669"/>
    <property type="project" value="UniProtKB-UniRule"/>
</dbReference>
<evidence type="ECO:0000313" key="4">
    <source>
        <dbReference type="Proteomes" id="UP000887569"/>
    </source>
</evidence>
<dbReference type="GO" id="GO:0016020">
    <property type="term" value="C:membrane"/>
    <property type="evidence" value="ECO:0007669"/>
    <property type="project" value="TreeGrafter"/>
</dbReference>
<dbReference type="GO" id="GO:0015031">
    <property type="term" value="P:protein transport"/>
    <property type="evidence" value="ECO:0007669"/>
    <property type="project" value="UniProtKB-UniRule"/>
</dbReference>
<dbReference type="GO" id="GO:1990745">
    <property type="term" value="C:EARP complex"/>
    <property type="evidence" value="ECO:0007669"/>
    <property type="project" value="TreeGrafter"/>
</dbReference>
<dbReference type="Pfam" id="PF08700">
    <property type="entry name" value="VPS51_Exo84_N"/>
    <property type="match status" value="1"/>
</dbReference>
<proteinExistence type="inferred from homology"/>
<dbReference type="GO" id="GO:0000938">
    <property type="term" value="C:GARP complex"/>
    <property type="evidence" value="ECO:0007669"/>
    <property type="project" value="UniProtKB-UniRule"/>
</dbReference>
<organism evidence="4 5">
    <name type="scientific">Parascaris univalens</name>
    <name type="common">Nematode worm</name>
    <dbReference type="NCBI Taxonomy" id="6257"/>
    <lineage>
        <taxon>Eukaryota</taxon>
        <taxon>Metazoa</taxon>
        <taxon>Ecdysozoa</taxon>
        <taxon>Nematoda</taxon>
        <taxon>Chromadorea</taxon>
        <taxon>Rhabditida</taxon>
        <taxon>Spirurina</taxon>
        <taxon>Ascaridomorpha</taxon>
        <taxon>Ascaridoidea</taxon>
        <taxon>Ascarididae</taxon>
        <taxon>Parascaris</taxon>
    </lineage>
</organism>
<dbReference type="AlphaFoldDB" id="A0A915ACH9"/>
<accession>A0A915ACH9</accession>
<evidence type="ECO:0000256" key="3">
    <source>
        <dbReference type="RuleBase" id="RU368010"/>
    </source>
</evidence>
<evidence type="ECO:0000256" key="1">
    <source>
        <dbReference type="ARBA" id="ARBA00006080"/>
    </source>
</evidence>
<dbReference type="Proteomes" id="UP000887569">
    <property type="component" value="Unplaced"/>
</dbReference>
<dbReference type="GO" id="GO:0005829">
    <property type="term" value="C:cytosol"/>
    <property type="evidence" value="ECO:0007669"/>
    <property type="project" value="GOC"/>
</dbReference>
<sequence length="735" mass="82914">MKIAPVIDVMEDGKARGSPLDIKCEDFDCDAYLSHLLKKKTLDELVQVEEDMVHNVRRLDSEMQQLVYENYNKFLTATSTVKKMQNDFMEIGREMESLSKRMNRISDLSKDLCNAFGKHRADVAHLADANKTVKSLQFMLSLPHKLQSVLEQKEYGEAVRCYLTAFPSLLRYSHVPSMASIADESKQLMADVEKQLRAIVCSRVVSSEDLTEAVSLLLKLDVPVSSIHADFLESCRRNLNAQIDALQKREERQPEGISEDVLEFVDDSCSSFLADLSLFTALNQRLFPGQAADGEVIEILDSLMGRFEDAVRTRFLRETDARECAIVVRALDRFYRRISSCNQLIPGVDYSPVSISMLNAVSRHEIVLAHQRVIERVEGAIHQVRSELATSVCAARSSVTDLSEMVSRLEHVLLVQLKTALASLLLFTASDMTFSSLDPSLFSHGFGVDVHESLVVNALEELSLLGRSFCEYNTHTANVNPTLIIILAQFYINIEARSVSYIFDLCQEQFRLVAERGKGEKSRLTSLDKLRVSLRATAHALLKHYVRIQGVIISQLLVKSVEARDWLICAEPTTVRAVIKRLIEDLSSLDSLIKPFMGEGTRKERSTESSSARSHARRNPNFDACSISSTLDKLWTERVDFCANIEFNRTSVLTAIVSVALKSFAESVRLQTFSKFGLEQIQVDCYFLQQNLWRYITDEQITMSLLDEIISSAVHRSLDPKLMDPAVVKAICERQ</sequence>
<comment type="function">
    <text evidence="3">Acts as component of the GARP complex that is involved in retrograde transport from early and late endosomes to the trans-Golgi network (TGN).</text>
</comment>
<dbReference type="PANTHER" id="PTHR15954">
    <property type="entry name" value="VACUOLAR PROTEIN SORTING-ASSOCIATED PROTEIN 51 HOMOLOG"/>
    <property type="match status" value="1"/>
</dbReference>
<keyword evidence="3" id="KW-0333">Golgi apparatus</keyword>
<comment type="subunit">
    <text evidence="3">Component of the Golgi-associated retrograde protein (GARP) complex.</text>
</comment>
<dbReference type="WBParaSite" id="PgR005X_g136_t06">
    <property type="protein sequence ID" value="PgR005X_g136_t06"/>
    <property type="gene ID" value="PgR005X_g136"/>
</dbReference>
<dbReference type="GO" id="GO:0007041">
    <property type="term" value="P:lysosomal transport"/>
    <property type="evidence" value="ECO:0007669"/>
    <property type="project" value="TreeGrafter"/>
</dbReference>
<keyword evidence="3" id="KW-0445">Lipid transport</keyword>
<keyword evidence="3" id="KW-0813">Transport</keyword>
<keyword evidence="3" id="KW-0653">Protein transport</keyword>
<comment type="similarity">
    <text evidence="1 3">Belongs to the VPS51 family.</text>
</comment>
<dbReference type="GO" id="GO:0048193">
    <property type="term" value="P:Golgi vesicle transport"/>
    <property type="evidence" value="ECO:0007669"/>
    <property type="project" value="TreeGrafter"/>
</dbReference>
<evidence type="ECO:0000313" key="5">
    <source>
        <dbReference type="WBParaSite" id="PgR005X_g136_t06"/>
    </source>
</evidence>
<reference evidence="5" key="1">
    <citation type="submission" date="2022-11" db="UniProtKB">
        <authorList>
            <consortium name="WormBaseParasite"/>
        </authorList>
    </citation>
    <scope>IDENTIFICATION</scope>
</reference>
<comment type="subcellular location">
    <subcellularLocation>
        <location evidence="3">Golgi apparatus</location>
        <location evidence="3">trans-Golgi network</location>
    </subcellularLocation>
</comment>
<name>A0A915ACH9_PARUN</name>
<dbReference type="GO" id="GO:0032456">
    <property type="term" value="P:endocytic recycling"/>
    <property type="evidence" value="ECO:0007669"/>
    <property type="project" value="TreeGrafter"/>
</dbReference>
<keyword evidence="4" id="KW-1185">Reference proteome</keyword>
<dbReference type="InterPro" id="IPR014812">
    <property type="entry name" value="Vps51"/>
</dbReference>
<dbReference type="PANTHER" id="PTHR15954:SF4">
    <property type="entry name" value="VACUOLAR PROTEIN SORTING-ASSOCIATED PROTEIN 51 HOMOLOG"/>
    <property type="match status" value="1"/>
</dbReference>
<protein>
    <recommendedName>
        <fullName evidence="2 3">Vacuolar protein sorting-associated protein 51 homolog</fullName>
    </recommendedName>
</protein>
<evidence type="ECO:0000256" key="2">
    <source>
        <dbReference type="ARBA" id="ARBA00016122"/>
    </source>
</evidence>
<dbReference type="GO" id="GO:0006869">
    <property type="term" value="P:lipid transport"/>
    <property type="evidence" value="ECO:0007669"/>
    <property type="project" value="UniProtKB-UniRule"/>
</dbReference>
<dbReference type="GO" id="GO:0007030">
    <property type="term" value="P:Golgi organization"/>
    <property type="evidence" value="ECO:0007669"/>
    <property type="project" value="UniProtKB-UniRule"/>
</dbReference>